<feature type="region of interest" description="Disordered" evidence="1">
    <location>
        <begin position="57"/>
        <end position="86"/>
    </location>
</feature>
<sequence>MRLSFRTLQLGNAVRDALRRKEDAERPERHADAERRTIVAFDTRRVALRRTTVAVLRPAPPPPALPTTAENAAGRSRRPSAASGSL</sequence>
<dbReference type="Proteomes" id="UP000003811">
    <property type="component" value="Chromosome"/>
</dbReference>
<organism evidence="2 3">
    <name type="scientific">Pseudomonas syringae pv. maculicola str. ES4326</name>
    <dbReference type="NCBI Taxonomy" id="629265"/>
    <lineage>
        <taxon>Bacteria</taxon>
        <taxon>Pseudomonadati</taxon>
        <taxon>Pseudomonadota</taxon>
        <taxon>Gammaproteobacteria</taxon>
        <taxon>Pseudomonadales</taxon>
        <taxon>Pseudomonadaceae</taxon>
        <taxon>Pseudomonas</taxon>
    </lineage>
</organism>
<feature type="compositionally biased region" description="Low complexity" evidence="1">
    <location>
        <begin position="66"/>
        <end position="86"/>
    </location>
</feature>
<name>A0A8T8C993_PSEYM</name>
<proteinExistence type="predicted"/>
<evidence type="ECO:0000313" key="3">
    <source>
        <dbReference type="Proteomes" id="UP000003811"/>
    </source>
</evidence>
<gene>
    <name evidence="2" type="ORF">PMA4326_001175</name>
</gene>
<evidence type="ECO:0000313" key="2">
    <source>
        <dbReference type="EMBL" id="QHF00109.1"/>
    </source>
</evidence>
<protein>
    <submittedName>
        <fullName evidence="2">DUF1534 domain-containing protein</fullName>
    </submittedName>
</protein>
<dbReference type="AntiFam" id="ANF00261">
    <property type="entry name" value="Protein of unknown function (DUF1534)"/>
</dbReference>
<dbReference type="AlphaFoldDB" id="A0A8T8C993"/>
<dbReference type="EMBL" id="CP047260">
    <property type="protein sequence ID" value="QHF00109.1"/>
    <property type="molecule type" value="Genomic_DNA"/>
</dbReference>
<accession>A0A8T8C993</accession>
<evidence type="ECO:0000256" key="1">
    <source>
        <dbReference type="SAM" id="MobiDB-lite"/>
    </source>
</evidence>
<reference evidence="2 3" key="1">
    <citation type="journal article" date="2011" name="PLoS Pathog.">
        <title>Dynamic evolution of pathogenicity revealed by sequencing and comparative genomics of 19 Pseudomonas syringae isolates.</title>
        <authorList>
            <person name="Baltrus D.A."/>
            <person name="Nishimura M.T."/>
            <person name="Romanchuk A."/>
            <person name="Chang J.H."/>
            <person name="Mukhtar M.S."/>
            <person name="Cherkis K."/>
            <person name="Roach J."/>
            <person name="Grant S.R."/>
            <person name="Jones C.D."/>
            <person name="Dangl J.L."/>
        </authorList>
    </citation>
    <scope>NUCLEOTIDE SEQUENCE [LARGE SCALE GENOMIC DNA]</scope>
    <source>
        <strain evidence="2 3">ES4326</strain>
    </source>
</reference>